<evidence type="ECO:0000313" key="2">
    <source>
        <dbReference type="Proteomes" id="UP000595917"/>
    </source>
</evidence>
<keyword evidence="2" id="KW-1185">Reference proteome</keyword>
<evidence type="ECO:0000313" key="1">
    <source>
        <dbReference type="EMBL" id="QQO08059.1"/>
    </source>
</evidence>
<organism evidence="1 2">
    <name type="scientific">Breznakiella homolactica</name>
    <dbReference type="NCBI Taxonomy" id="2798577"/>
    <lineage>
        <taxon>Bacteria</taxon>
        <taxon>Pseudomonadati</taxon>
        <taxon>Spirochaetota</taxon>
        <taxon>Spirochaetia</taxon>
        <taxon>Spirochaetales</taxon>
        <taxon>Breznakiellaceae</taxon>
        <taxon>Breznakiella</taxon>
    </lineage>
</organism>
<dbReference type="KEGG" id="bhc:JFL75_14060"/>
<dbReference type="PROSITE" id="PS51257">
    <property type="entry name" value="PROKAR_LIPOPROTEIN"/>
    <property type="match status" value="1"/>
</dbReference>
<dbReference type="Proteomes" id="UP000595917">
    <property type="component" value="Chromosome"/>
</dbReference>
<dbReference type="EMBL" id="CP067089">
    <property type="protein sequence ID" value="QQO08059.1"/>
    <property type="molecule type" value="Genomic_DNA"/>
</dbReference>
<evidence type="ECO:0008006" key="3">
    <source>
        <dbReference type="Google" id="ProtNLM"/>
    </source>
</evidence>
<protein>
    <recommendedName>
        <fullName evidence="3">Lipoprotein</fullName>
    </recommendedName>
</protein>
<proteinExistence type="predicted"/>
<gene>
    <name evidence="1" type="ORF">JFL75_14060</name>
</gene>
<dbReference type="NCBIfam" id="NF047780">
    <property type="entry name" value="LIC12708_fam"/>
    <property type="match status" value="1"/>
</dbReference>
<dbReference type="SUPFAM" id="SSF101898">
    <property type="entry name" value="NHL repeat"/>
    <property type="match status" value="1"/>
</dbReference>
<dbReference type="InterPro" id="IPR058072">
    <property type="entry name" value="LIC12708-like"/>
</dbReference>
<reference evidence="1" key="1">
    <citation type="submission" date="2021-01" db="EMBL/GenBank/DDBJ databases">
        <title>Description of Breznakiella homolactica.</title>
        <authorList>
            <person name="Song Y."/>
            <person name="Brune A."/>
        </authorList>
    </citation>
    <scope>NUCLEOTIDE SEQUENCE</scope>
    <source>
        <strain evidence="1">RmG30</strain>
    </source>
</reference>
<dbReference type="InterPro" id="IPR011042">
    <property type="entry name" value="6-blade_b-propeller_TolB-like"/>
</dbReference>
<name>A0A7T8B7Z8_9SPIR</name>
<sequence>MRRFFVIALFSAAVLGACSRINVQSIDREDLFTIDIGRLEDQIDLYNLEGNRSIRKTRITMRDGLFYISDGNGEKIVRYTSYGDLLFMIYNEETNPPPMTLRTNVNDQELVTRWAFSYPLREPGEISVDSRKHIYVEDRLPAERHGFDSETRALLDSTVLHFDADGRFVEYLGQEGIGGSPFPRINGIFTSYRDDLAVVCRLPVGWNIYWFDAQGALVYLIPILNEQIPVPPDREVWPSLDSISVAPDERKLYLKVDYYRDTYDESTNTKTGSVMDSSIIWILNADDGSVADTIEIPFYERTFTENNRRVTEEVTYAMLGVIQGGRVLLSVPVEGGYAMLVLRSGSPDQRRGFIRVDNEELQFNDFSVSEDGILSGLLATDWDAKVVWWRSDVLLGEFLQ</sequence>
<dbReference type="RefSeq" id="WP_215625365.1">
    <property type="nucleotide sequence ID" value="NZ_CP067089.2"/>
</dbReference>
<dbReference type="Gene3D" id="2.120.10.30">
    <property type="entry name" value="TolB, C-terminal domain"/>
    <property type="match status" value="1"/>
</dbReference>
<accession>A0A7T8B7Z8</accession>
<dbReference type="AlphaFoldDB" id="A0A7T8B7Z8"/>